<accession>A0A1D8ASL6</accession>
<dbReference type="Gene3D" id="1.20.1250.20">
    <property type="entry name" value="MFS general substrate transporter like domains"/>
    <property type="match status" value="1"/>
</dbReference>
<evidence type="ECO:0000256" key="4">
    <source>
        <dbReference type="ARBA" id="ARBA00023136"/>
    </source>
</evidence>
<feature type="transmembrane region" description="Helical" evidence="5">
    <location>
        <begin position="432"/>
        <end position="453"/>
    </location>
</feature>
<sequence length="463" mass="47405">MNPPGAAGPSRTLALACATVFLVSFDATALVAAFTALRAHFAATTPEALSWILNAYTLVYAALLAPLGGWADRRGRKSAVLLGLTVFTAASVLSGLATSPATLIAGRVLQAVGAAWLTPATLALALDAGPREKRAQAVSLWGASGALAAAVGPALGSWLVDTVSWRAIFWVNVPLGLLLLHLGRRQLPESTVGRSPVRTDWPGAILLSAAGSLLVLGIVRANAVGWLSVPTGASLGAGLLLTLAFVAWARGRPHAAVDLRLFADGNFRLANLGTLLFGACFGMMFLAFYLFMTGVWHYSPSRAGLAAVVGPLVVVPFALLGGNIASRRGYRPVLVAGGLLYAAGQLWYFLRVGAHPAYLAAWLPGQLATGAAIGFVLPGLAGVAVANLPASLLASGNAVNQAIRQLGMALGIAGAVTLAGHSRVQLADFQPIYLLLAGGGLVTALLALPLKVLPGGPARRSLP</sequence>
<feature type="transmembrane region" description="Helical" evidence="5">
    <location>
        <begin position="333"/>
        <end position="350"/>
    </location>
</feature>
<gene>
    <name evidence="7" type="primary">stp_1</name>
    <name evidence="7" type="ORF">Verru16b_00932</name>
</gene>
<name>A0A1D8ASL6_9BACT</name>
<proteinExistence type="predicted"/>
<dbReference type="Gene3D" id="1.20.1720.10">
    <property type="entry name" value="Multidrug resistance protein D"/>
    <property type="match status" value="1"/>
</dbReference>
<evidence type="ECO:0000256" key="1">
    <source>
        <dbReference type="ARBA" id="ARBA00004141"/>
    </source>
</evidence>
<protein>
    <submittedName>
        <fullName evidence="7">Multidrug resistance protein stp</fullName>
    </submittedName>
</protein>
<evidence type="ECO:0000313" key="8">
    <source>
        <dbReference type="Proteomes" id="UP000095228"/>
    </source>
</evidence>
<dbReference type="Pfam" id="PF07690">
    <property type="entry name" value="MFS_1"/>
    <property type="match status" value="2"/>
</dbReference>
<dbReference type="SUPFAM" id="SSF103473">
    <property type="entry name" value="MFS general substrate transporter"/>
    <property type="match status" value="1"/>
</dbReference>
<dbReference type="PROSITE" id="PS50850">
    <property type="entry name" value="MFS"/>
    <property type="match status" value="1"/>
</dbReference>
<dbReference type="EMBL" id="CP016094">
    <property type="protein sequence ID" value="AOS43874.1"/>
    <property type="molecule type" value="Genomic_DNA"/>
</dbReference>
<evidence type="ECO:0000259" key="6">
    <source>
        <dbReference type="PROSITE" id="PS50850"/>
    </source>
</evidence>
<reference evidence="7 8" key="1">
    <citation type="submission" date="2016-06" db="EMBL/GenBank/DDBJ databases">
        <title>Three novel species with peptidoglycan cell walls form the new genus Lacunisphaera gen. nov. in the family Opitutaceae of the verrucomicrobial subdivision 4.</title>
        <authorList>
            <person name="Rast P."/>
            <person name="Gloeckner I."/>
            <person name="Jogler M."/>
            <person name="Boedeker C."/>
            <person name="Jeske O."/>
            <person name="Wiegand S."/>
            <person name="Reinhardt R."/>
            <person name="Schumann P."/>
            <person name="Rohde M."/>
            <person name="Spring S."/>
            <person name="Gloeckner F.O."/>
            <person name="Jogler C."/>
        </authorList>
    </citation>
    <scope>NUCLEOTIDE SEQUENCE [LARGE SCALE GENOMIC DNA]</scope>
    <source>
        <strain evidence="7 8">IG16b</strain>
    </source>
</reference>
<dbReference type="InterPro" id="IPR036259">
    <property type="entry name" value="MFS_trans_sf"/>
</dbReference>
<dbReference type="CDD" id="cd17321">
    <property type="entry name" value="MFS_MMR_MDR_like"/>
    <property type="match status" value="1"/>
</dbReference>
<feature type="transmembrane region" description="Helical" evidence="5">
    <location>
        <begin position="138"/>
        <end position="159"/>
    </location>
</feature>
<dbReference type="OrthoDB" id="102502at2"/>
<evidence type="ECO:0000256" key="3">
    <source>
        <dbReference type="ARBA" id="ARBA00022989"/>
    </source>
</evidence>
<feature type="transmembrane region" description="Helical" evidence="5">
    <location>
        <begin position="406"/>
        <end position="426"/>
    </location>
</feature>
<evidence type="ECO:0000256" key="5">
    <source>
        <dbReference type="SAM" id="Phobius"/>
    </source>
</evidence>
<feature type="transmembrane region" description="Helical" evidence="5">
    <location>
        <begin position="269"/>
        <end position="291"/>
    </location>
</feature>
<dbReference type="PANTHER" id="PTHR42718">
    <property type="entry name" value="MAJOR FACILITATOR SUPERFAMILY MULTIDRUG TRANSPORTER MFSC"/>
    <property type="match status" value="1"/>
</dbReference>
<feature type="transmembrane region" description="Helical" evidence="5">
    <location>
        <begin position="165"/>
        <end position="183"/>
    </location>
</feature>
<dbReference type="PANTHER" id="PTHR42718:SF48">
    <property type="entry name" value="CONSERVED TWO-DOMAIN MEMBRANE PROTEIN-RELATED"/>
    <property type="match status" value="1"/>
</dbReference>
<dbReference type="RefSeq" id="WP_069961192.1">
    <property type="nucleotide sequence ID" value="NZ_CP016094.1"/>
</dbReference>
<feature type="domain" description="Major facilitator superfamily (MFS) profile" evidence="6">
    <location>
        <begin position="12"/>
        <end position="455"/>
    </location>
</feature>
<dbReference type="InterPro" id="IPR020846">
    <property type="entry name" value="MFS_dom"/>
</dbReference>
<dbReference type="KEGG" id="obg:Verru16b_00932"/>
<keyword evidence="4 5" id="KW-0472">Membrane</keyword>
<organism evidence="7 8">
    <name type="scientific">Lacunisphaera limnophila</name>
    <dbReference type="NCBI Taxonomy" id="1838286"/>
    <lineage>
        <taxon>Bacteria</taxon>
        <taxon>Pseudomonadati</taxon>
        <taxon>Verrucomicrobiota</taxon>
        <taxon>Opitutia</taxon>
        <taxon>Opitutales</taxon>
        <taxon>Opitutaceae</taxon>
        <taxon>Lacunisphaera</taxon>
    </lineage>
</organism>
<feature type="transmembrane region" description="Helical" evidence="5">
    <location>
        <begin position="48"/>
        <end position="67"/>
    </location>
</feature>
<dbReference type="STRING" id="1838286.Verru16b_00932"/>
<feature type="transmembrane region" description="Helical" evidence="5">
    <location>
        <begin position="204"/>
        <end position="223"/>
    </location>
</feature>
<feature type="transmembrane region" description="Helical" evidence="5">
    <location>
        <begin position="370"/>
        <end position="394"/>
    </location>
</feature>
<dbReference type="GO" id="GO:0016020">
    <property type="term" value="C:membrane"/>
    <property type="evidence" value="ECO:0007669"/>
    <property type="project" value="UniProtKB-SubCell"/>
</dbReference>
<dbReference type="GO" id="GO:0022857">
    <property type="term" value="F:transmembrane transporter activity"/>
    <property type="evidence" value="ECO:0007669"/>
    <property type="project" value="InterPro"/>
</dbReference>
<evidence type="ECO:0000256" key="2">
    <source>
        <dbReference type="ARBA" id="ARBA00022692"/>
    </source>
</evidence>
<dbReference type="Proteomes" id="UP000095228">
    <property type="component" value="Chromosome"/>
</dbReference>
<feature type="transmembrane region" description="Helical" evidence="5">
    <location>
        <begin position="229"/>
        <end position="248"/>
    </location>
</feature>
<keyword evidence="8" id="KW-1185">Reference proteome</keyword>
<feature type="transmembrane region" description="Helical" evidence="5">
    <location>
        <begin position="79"/>
        <end position="98"/>
    </location>
</feature>
<comment type="subcellular location">
    <subcellularLocation>
        <location evidence="1">Membrane</location>
        <topology evidence="1">Multi-pass membrane protein</topology>
    </subcellularLocation>
</comment>
<keyword evidence="3 5" id="KW-1133">Transmembrane helix</keyword>
<dbReference type="InterPro" id="IPR011701">
    <property type="entry name" value="MFS"/>
</dbReference>
<feature type="transmembrane region" description="Helical" evidence="5">
    <location>
        <begin position="104"/>
        <end position="126"/>
    </location>
</feature>
<dbReference type="AlphaFoldDB" id="A0A1D8ASL6"/>
<evidence type="ECO:0000313" key="7">
    <source>
        <dbReference type="EMBL" id="AOS43874.1"/>
    </source>
</evidence>
<feature type="transmembrane region" description="Helical" evidence="5">
    <location>
        <begin position="303"/>
        <end position="321"/>
    </location>
</feature>
<keyword evidence="2 5" id="KW-0812">Transmembrane</keyword>